<proteinExistence type="predicted"/>
<dbReference type="EMBL" id="JANPWB010000012">
    <property type="protein sequence ID" value="KAJ1116866.1"/>
    <property type="molecule type" value="Genomic_DNA"/>
</dbReference>
<dbReference type="Proteomes" id="UP001066276">
    <property type="component" value="Chromosome 8"/>
</dbReference>
<evidence type="ECO:0000256" key="1">
    <source>
        <dbReference type="SAM" id="MobiDB-lite"/>
    </source>
</evidence>
<feature type="region of interest" description="Disordered" evidence="1">
    <location>
        <begin position="236"/>
        <end position="271"/>
    </location>
</feature>
<evidence type="ECO:0000313" key="2">
    <source>
        <dbReference type="EMBL" id="KAJ1116866.1"/>
    </source>
</evidence>
<protein>
    <recommendedName>
        <fullName evidence="4">Secreted protein</fullName>
    </recommendedName>
</protein>
<evidence type="ECO:0008006" key="4">
    <source>
        <dbReference type="Google" id="ProtNLM"/>
    </source>
</evidence>
<gene>
    <name evidence="2" type="ORF">NDU88_005071</name>
</gene>
<name>A0AAV7NLN2_PLEWA</name>
<comment type="caution">
    <text evidence="2">The sequence shown here is derived from an EMBL/GenBank/DDBJ whole genome shotgun (WGS) entry which is preliminary data.</text>
</comment>
<evidence type="ECO:0000313" key="3">
    <source>
        <dbReference type="Proteomes" id="UP001066276"/>
    </source>
</evidence>
<dbReference type="AlphaFoldDB" id="A0AAV7NLN2"/>
<accession>A0AAV7NLN2</accession>
<organism evidence="2 3">
    <name type="scientific">Pleurodeles waltl</name>
    <name type="common">Iberian ribbed newt</name>
    <dbReference type="NCBI Taxonomy" id="8319"/>
    <lineage>
        <taxon>Eukaryota</taxon>
        <taxon>Metazoa</taxon>
        <taxon>Chordata</taxon>
        <taxon>Craniata</taxon>
        <taxon>Vertebrata</taxon>
        <taxon>Euteleostomi</taxon>
        <taxon>Amphibia</taxon>
        <taxon>Batrachia</taxon>
        <taxon>Caudata</taxon>
        <taxon>Salamandroidea</taxon>
        <taxon>Salamandridae</taxon>
        <taxon>Pleurodelinae</taxon>
        <taxon>Pleurodeles</taxon>
    </lineage>
</organism>
<sequence length="271" mass="28438">MAVARPVALLVLLTRNVFWVLRACWGWCFLRGRVAFRKVVPLSRTSWCFLRGRVALKKAGTHRPDNVWLLGYSAALCVLRARGGPPNRGGLAAGSGALLQEEAVVAPALTESGDWVPACSEPGARKGVSEDRCCSLVATCVGHGPLAGRDADGKFFCEGPAPCGNKAAGWARSLTMSIGCLLYSVAGARRSGGGVRRCVSGRALVGPADKVRRGQRAKVFCDGPAPCGNKAAGWARQGEEGAAGPEQLGERHPLQERREAVHTVPCTAAAG</sequence>
<feature type="compositionally biased region" description="Basic and acidic residues" evidence="1">
    <location>
        <begin position="248"/>
        <end position="261"/>
    </location>
</feature>
<reference evidence="2" key="1">
    <citation type="journal article" date="2022" name="bioRxiv">
        <title>Sequencing and chromosome-scale assembly of the giantPleurodeles waltlgenome.</title>
        <authorList>
            <person name="Brown T."/>
            <person name="Elewa A."/>
            <person name="Iarovenko S."/>
            <person name="Subramanian E."/>
            <person name="Araus A.J."/>
            <person name="Petzold A."/>
            <person name="Susuki M."/>
            <person name="Suzuki K.-i.T."/>
            <person name="Hayashi T."/>
            <person name="Toyoda A."/>
            <person name="Oliveira C."/>
            <person name="Osipova E."/>
            <person name="Leigh N.D."/>
            <person name="Simon A."/>
            <person name="Yun M.H."/>
        </authorList>
    </citation>
    <scope>NUCLEOTIDE SEQUENCE</scope>
    <source>
        <strain evidence="2">20211129_DDA</strain>
        <tissue evidence="2">Liver</tissue>
    </source>
</reference>
<keyword evidence="3" id="KW-1185">Reference proteome</keyword>